<protein>
    <submittedName>
        <fullName evidence="2">Uncharacterized protein</fullName>
    </submittedName>
</protein>
<dbReference type="RefSeq" id="XP_002911461.1">
    <property type="nucleotide sequence ID" value="XM_002911415.1"/>
</dbReference>
<evidence type="ECO:0000313" key="2">
    <source>
        <dbReference type="EMBL" id="EFI27967.1"/>
    </source>
</evidence>
<dbReference type="InterPro" id="IPR038921">
    <property type="entry name" value="YOR389W-like"/>
</dbReference>
<accession>D6RM38</accession>
<dbReference type="EMBL" id="AACS02000004">
    <property type="protein sequence ID" value="EFI27967.1"/>
    <property type="molecule type" value="Genomic_DNA"/>
</dbReference>
<feature type="signal peptide" evidence="1">
    <location>
        <begin position="1"/>
        <end position="17"/>
    </location>
</feature>
<keyword evidence="3" id="KW-1185">Reference proteome</keyword>
<organism evidence="2 3">
    <name type="scientific">Coprinopsis cinerea (strain Okayama-7 / 130 / ATCC MYA-4618 / FGSC 9003)</name>
    <name type="common">Inky cap fungus</name>
    <name type="synonym">Hormographiella aspergillata</name>
    <dbReference type="NCBI Taxonomy" id="240176"/>
    <lineage>
        <taxon>Eukaryota</taxon>
        <taxon>Fungi</taxon>
        <taxon>Dikarya</taxon>
        <taxon>Basidiomycota</taxon>
        <taxon>Agaricomycotina</taxon>
        <taxon>Agaricomycetes</taxon>
        <taxon>Agaricomycetidae</taxon>
        <taxon>Agaricales</taxon>
        <taxon>Agaricineae</taxon>
        <taxon>Psathyrellaceae</taxon>
        <taxon>Coprinopsis</taxon>
    </lineage>
</organism>
<reference evidence="2 3" key="1">
    <citation type="journal article" date="2010" name="Proc. Natl. Acad. Sci. U.S.A.">
        <title>Insights into evolution of multicellular fungi from the assembled chromosomes of the mushroom Coprinopsis cinerea (Coprinus cinereus).</title>
        <authorList>
            <person name="Stajich J.E."/>
            <person name="Wilke S.K."/>
            <person name="Ahren D."/>
            <person name="Au C.H."/>
            <person name="Birren B.W."/>
            <person name="Borodovsky M."/>
            <person name="Burns C."/>
            <person name="Canback B."/>
            <person name="Casselton L.A."/>
            <person name="Cheng C.K."/>
            <person name="Deng J."/>
            <person name="Dietrich F.S."/>
            <person name="Fargo D.C."/>
            <person name="Farman M.L."/>
            <person name="Gathman A.C."/>
            <person name="Goldberg J."/>
            <person name="Guigo R."/>
            <person name="Hoegger P.J."/>
            <person name="Hooker J.B."/>
            <person name="Huggins A."/>
            <person name="James T.Y."/>
            <person name="Kamada T."/>
            <person name="Kilaru S."/>
            <person name="Kodira C."/>
            <person name="Kues U."/>
            <person name="Kupfer D."/>
            <person name="Kwan H.S."/>
            <person name="Lomsadze A."/>
            <person name="Li W."/>
            <person name="Lilly W.W."/>
            <person name="Ma L.J."/>
            <person name="Mackey A.J."/>
            <person name="Manning G."/>
            <person name="Martin F."/>
            <person name="Muraguchi H."/>
            <person name="Natvig D.O."/>
            <person name="Palmerini H."/>
            <person name="Ramesh M.A."/>
            <person name="Rehmeyer C.J."/>
            <person name="Roe B.A."/>
            <person name="Shenoy N."/>
            <person name="Stanke M."/>
            <person name="Ter-Hovhannisyan V."/>
            <person name="Tunlid A."/>
            <person name="Velagapudi R."/>
            <person name="Vision T.J."/>
            <person name="Zeng Q."/>
            <person name="Zolan M.E."/>
            <person name="Pukkila P.J."/>
        </authorList>
    </citation>
    <scope>NUCLEOTIDE SEQUENCE [LARGE SCALE GENOMIC DNA]</scope>
    <source>
        <strain evidence="3">Okayama-7 / 130 / ATCC MYA-4618 / FGSC 9003</strain>
    </source>
</reference>
<dbReference type="PANTHER" id="PTHR35204">
    <property type="entry name" value="YALI0A21131P"/>
    <property type="match status" value="1"/>
</dbReference>
<dbReference type="AlphaFoldDB" id="D6RM38"/>
<dbReference type="InParanoid" id="D6RM38"/>
<evidence type="ECO:0000313" key="3">
    <source>
        <dbReference type="Proteomes" id="UP000001861"/>
    </source>
</evidence>
<dbReference type="PANTHER" id="PTHR35204:SF1">
    <property type="entry name" value="ENTEROTOXIN"/>
    <property type="match status" value="1"/>
</dbReference>
<dbReference type="KEGG" id="cci:CC1G_14459"/>
<dbReference type="HOGENOM" id="CLU_017366_2_1_1"/>
<feature type="chain" id="PRO_5003087459" evidence="1">
    <location>
        <begin position="18"/>
        <end position="570"/>
    </location>
</feature>
<dbReference type="OrthoDB" id="10261782at2759"/>
<comment type="caution">
    <text evidence="2">The sequence shown here is derived from an EMBL/GenBank/DDBJ whole genome shotgun (WGS) entry which is preliminary data.</text>
</comment>
<name>D6RM38_COPC7</name>
<proteinExistence type="predicted"/>
<gene>
    <name evidence="2" type="ORF">CC1G_14459</name>
</gene>
<dbReference type="VEuPathDB" id="FungiDB:CC1G_14459"/>
<evidence type="ECO:0000256" key="1">
    <source>
        <dbReference type="SAM" id="SignalP"/>
    </source>
</evidence>
<dbReference type="OMA" id="WPMGTVE"/>
<keyword evidence="1" id="KW-0732">Signal</keyword>
<dbReference type="Proteomes" id="UP000001861">
    <property type="component" value="Unassembled WGS sequence"/>
</dbReference>
<dbReference type="eggNOG" id="ENOG502QRJE">
    <property type="taxonomic scope" value="Eukaryota"/>
</dbReference>
<dbReference type="GeneID" id="9379096"/>
<sequence>MSRQWAIVLLAATFGFALQVPLQAPIDQTLASESRNASRWRFDAPLSSTNTTSNLIFDGVSSLLQQWGNTRYRNGHNIVPVTIPVGTIFYHGTTQKVVPTTPEWVATDPEHAYPFCQVAEGEKGCWSLTVAAARPLNILYFDGASAAKLYGPLDTQDLIAFGEVIDNPERAFEEYTRIERLCSWGKKYNLDGFMRMGVDFELMICDFQSSFEVVSFVKLVPGFPPPPAVLKKPSLAAFRMLEAGQMHNHFPGETRAQLDLTRLVSLYDTELFPSLVKGREGQERWFHRAAGIGKDDRERLMQHLDDVLSAKPSRSNIDWTSIYRVVIHRYADRLEVLQSMFQSKPPASEIVGRAKKTVDVFEYVESMLYPYILYGVEPPSSTAHQNGGSHDWAIPVFERCATLNTAFISSKVTLSSSEKLLLRAVNDVLYEICRALVGIWAEGREIGYGGNPEIEERRNSLTDHGTLGKWENEVDKLISWLDWSVMIKCRPTCGFEEMCYLPTWPFWPAEGLIYPPKTQEERWGWVKESSALYARSRATSNVSDPSDYWMKPQTECLRRVVPLEVPGPKK</sequence>